<name>A0A0E4BYK1_9BRAD</name>
<keyword evidence="2" id="KW-0614">Plasmid</keyword>
<dbReference type="AlphaFoldDB" id="A0A0E4BYK1"/>
<sequence length="205" mass="22846">MRRAIALMALLIVSRADRAAAENICSAPIVNSVQVDDPVAAWNEHNDPVITQLEGSSKDLKIYYITGDRLQIDRDRFRDLARNPDSPLTNVEEIIFDGREIVIDMPIHLEAGKITFKGDVVRFTPNGYIAYHGQPKAKGEGLFIQARQIDVTSFGVRNYLPFQFTTSHPSWNGQIRQVSLVAGRIVGPLADLDAKAAREFLFSIP</sequence>
<feature type="signal peptide" evidence="1">
    <location>
        <begin position="1"/>
        <end position="19"/>
    </location>
</feature>
<protein>
    <submittedName>
        <fullName evidence="2">ABC transporter, solute-binding protein</fullName>
    </submittedName>
</protein>
<evidence type="ECO:0000313" key="2">
    <source>
        <dbReference type="EMBL" id="BAR63411.1"/>
    </source>
</evidence>
<dbReference type="Proteomes" id="UP000063308">
    <property type="component" value="Plasmid pNK6c"/>
</dbReference>
<accession>A0A0E4BYK1</accession>
<evidence type="ECO:0000256" key="1">
    <source>
        <dbReference type="SAM" id="SignalP"/>
    </source>
</evidence>
<dbReference type="EMBL" id="AP014687">
    <property type="protein sequence ID" value="BAR63411.1"/>
    <property type="molecule type" value="Genomic_DNA"/>
</dbReference>
<gene>
    <name evidence="2" type="ORF">NK6_c_3</name>
</gene>
<proteinExistence type="predicted"/>
<evidence type="ECO:0000313" key="3">
    <source>
        <dbReference type="Proteomes" id="UP000063308"/>
    </source>
</evidence>
<geneLocation type="plasmid" evidence="3">
    <name>pNK6c DNA</name>
</geneLocation>
<keyword evidence="1" id="KW-0732">Signal</keyword>
<organism evidence="2 3">
    <name type="scientific">Bradyrhizobium diazoefficiens</name>
    <dbReference type="NCBI Taxonomy" id="1355477"/>
    <lineage>
        <taxon>Bacteria</taxon>
        <taxon>Pseudomonadati</taxon>
        <taxon>Pseudomonadota</taxon>
        <taxon>Alphaproteobacteria</taxon>
        <taxon>Hyphomicrobiales</taxon>
        <taxon>Nitrobacteraceae</taxon>
        <taxon>Bradyrhizobium</taxon>
    </lineage>
</organism>
<feature type="chain" id="PRO_5002419096" evidence="1">
    <location>
        <begin position="20"/>
        <end position="205"/>
    </location>
</feature>
<reference evidence="2 3" key="1">
    <citation type="submission" date="2014-11" db="EMBL/GenBank/DDBJ databases">
        <title>Symbiosis island explosion on the genome of extra-slow-growing strains of soybean bradyrhizobia with massive insertion sequences.</title>
        <authorList>
            <person name="Iida T."/>
            <person name="Minamisawa K."/>
        </authorList>
    </citation>
    <scope>NUCLEOTIDE SEQUENCE [LARGE SCALE GENOMIC DNA]</scope>
    <source>
        <strain evidence="2 3">NK6</strain>
        <plasmid evidence="3">pNK6c DNA</plasmid>
    </source>
</reference>